<dbReference type="PANTHER" id="PTHR22844">
    <property type="entry name" value="F-BOX AND WD40 DOMAIN PROTEIN"/>
    <property type="match status" value="1"/>
</dbReference>
<keyword evidence="2" id="KW-0677">Repeat</keyword>
<dbReference type="InterPro" id="IPR045182">
    <property type="entry name" value="JINGUBANG-like"/>
</dbReference>
<keyword evidence="1 3" id="KW-0853">WD repeat</keyword>
<feature type="repeat" description="WD" evidence="3">
    <location>
        <begin position="243"/>
        <end position="274"/>
    </location>
</feature>
<reference evidence="5 6" key="1">
    <citation type="journal article" date="2014" name="Am. J. Bot.">
        <title>Genome assembly and annotation for red clover (Trifolium pratense; Fabaceae).</title>
        <authorList>
            <person name="Istvanek J."/>
            <person name="Jaros M."/>
            <person name="Krenek A."/>
            <person name="Repkova J."/>
        </authorList>
    </citation>
    <scope>NUCLEOTIDE SEQUENCE [LARGE SCALE GENOMIC DNA]</scope>
    <source>
        <strain evidence="6">cv. Tatra</strain>
        <tissue evidence="5">Young leaves</tissue>
    </source>
</reference>
<organism evidence="5 6">
    <name type="scientific">Trifolium pratense</name>
    <name type="common">Red clover</name>
    <dbReference type="NCBI Taxonomy" id="57577"/>
    <lineage>
        <taxon>Eukaryota</taxon>
        <taxon>Viridiplantae</taxon>
        <taxon>Streptophyta</taxon>
        <taxon>Embryophyta</taxon>
        <taxon>Tracheophyta</taxon>
        <taxon>Spermatophyta</taxon>
        <taxon>Magnoliopsida</taxon>
        <taxon>eudicotyledons</taxon>
        <taxon>Gunneridae</taxon>
        <taxon>Pentapetalae</taxon>
        <taxon>rosids</taxon>
        <taxon>fabids</taxon>
        <taxon>Fabales</taxon>
        <taxon>Fabaceae</taxon>
        <taxon>Papilionoideae</taxon>
        <taxon>50 kb inversion clade</taxon>
        <taxon>NPAAA clade</taxon>
        <taxon>Hologalegina</taxon>
        <taxon>IRL clade</taxon>
        <taxon>Trifolieae</taxon>
        <taxon>Trifolium</taxon>
    </lineage>
</organism>
<dbReference type="SMART" id="SM00320">
    <property type="entry name" value="WD40"/>
    <property type="match status" value="5"/>
</dbReference>
<gene>
    <name evidence="5" type="ORF">L195_g020741</name>
</gene>
<reference evidence="5 6" key="2">
    <citation type="journal article" date="2017" name="Front. Plant Sci.">
        <title>Gene Classification and Mining of Molecular Markers Useful in Red Clover (Trifolium pratense) Breeding.</title>
        <authorList>
            <person name="Istvanek J."/>
            <person name="Dluhosova J."/>
            <person name="Dluhos P."/>
            <person name="Patkova L."/>
            <person name="Nedelnik J."/>
            <person name="Repkova J."/>
        </authorList>
    </citation>
    <scope>NUCLEOTIDE SEQUENCE [LARGE SCALE GENOMIC DNA]</scope>
    <source>
        <strain evidence="6">cv. Tatra</strain>
        <tissue evidence="5">Young leaves</tissue>
    </source>
</reference>
<dbReference type="Pfam" id="PF19056">
    <property type="entry name" value="WD40_2"/>
    <property type="match status" value="1"/>
</dbReference>
<feature type="repeat" description="WD" evidence="3">
    <location>
        <begin position="200"/>
        <end position="241"/>
    </location>
</feature>
<feature type="region of interest" description="Disordered" evidence="4">
    <location>
        <begin position="20"/>
        <end position="60"/>
    </location>
</feature>
<feature type="compositionally biased region" description="Basic and acidic residues" evidence="4">
    <location>
        <begin position="20"/>
        <end position="31"/>
    </location>
</feature>
<name>A0A2K3N3A8_TRIPR</name>
<dbReference type="FunFam" id="2.130.10.10:FF:000775">
    <property type="entry name" value="BnaA09g28200D protein"/>
    <property type="match status" value="1"/>
</dbReference>
<evidence type="ECO:0000313" key="6">
    <source>
        <dbReference type="Proteomes" id="UP000236291"/>
    </source>
</evidence>
<dbReference type="Gene3D" id="2.130.10.10">
    <property type="entry name" value="YVTN repeat-like/Quinoprotein amine dehydrogenase"/>
    <property type="match status" value="3"/>
</dbReference>
<proteinExistence type="predicted"/>
<dbReference type="PROSITE" id="PS50082">
    <property type="entry name" value="WD_REPEATS_2"/>
    <property type="match status" value="3"/>
</dbReference>
<feature type="repeat" description="WD" evidence="3">
    <location>
        <begin position="313"/>
        <end position="343"/>
    </location>
</feature>
<dbReference type="EMBL" id="ASHM01015633">
    <property type="protein sequence ID" value="PNX97512.1"/>
    <property type="molecule type" value="Genomic_DNA"/>
</dbReference>
<dbReference type="Pfam" id="PF00400">
    <property type="entry name" value="WD40"/>
    <property type="match status" value="3"/>
</dbReference>
<dbReference type="InterPro" id="IPR020472">
    <property type="entry name" value="WD40_PAC1"/>
</dbReference>
<dbReference type="SUPFAM" id="SSF50978">
    <property type="entry name" value="WD40 repeat-like"/>
    <property type="match status" value="1"/>
</dbReference>
<feature type="compositionally biased region" description="Low complexity" evidence="4">
    <location>
        <begin position="32"/>
        <end position="58"/>
    </location>
</feature>
<dbReference type="InterPro" id="IPR036322">
    <property type="entry name" value="WD40_repeat_dom_sf"/>
</dbReference>
<evidence type="ECO:0000256" key="3">
    <source>
        <dbReference type="PROSITE-ProRule" id="PRU00221"/>
    </source>
</evidence>
<accession>A0A2K3N3A8</accession>
<dbReference type="InterPro" id="IPR001680">
    <property type="entry name" value="WD40_rpt"/>
</dbReference>
<dbReference type="STRING" id="57577.A0A2K3N3A8"/>
<evidence type="ECO:0000256" key="4">
    <source>
        <dbReference type="SAM" id="MobiDB-lite"/>
    </source>
</evidence>
<sequence>MGLLQCPLCCYSQNHQQHEKTEPHSHDHIHSESSTSSSISSQPSLPSVPSLSSQQSQTTHHKLLTTINGHSSPIFSLTLHSKFLYSGSSNSEIRRFDKDPFALQSSNNTNNLVSISHGSKSTIKSMIVVNDMLFSAHQDHKIRVWKIETTTKITATSDSTNHDQRLFKCIATLPTFNDRFSKLFSSKNYVEVRRHKKCTWVNHVDAVSSLAISKDGFFLYSASWDRTFKIWRVSDFKCLESVKNAHEDAINAIVVSSDGIVYTGSADKKIKIWKKKNHEGACDRSILVWEKIDNNVENCSELGQGPMNLVGALRGHTKAILCLVAMDNLVCSGSADNSVRIWKRGIDEKSYSCLAVLQGHRKPVKCLAMIDDSKRGKNGGDDDD</sequence>
<dbReference type="PRINTS" id="PR00320">
    <property type="entry name" value="GPROTEINBRPT"/>
</dbReference>
<evidence type="ECO:0000313" key="5">
    <source>
        <dbReference type="EMBL" id="PNX97512.1"/>
    </source>
</evidence>
<protein>
    <submittedName>
        <fullName evidence="5">Putative WD-repeat-like protein</fullName>
    </submittedName>
</protein>
<dbReference type="InterPro" id="IPR015943">
    <property type="entry name" value="WD40/YVTN_repeat-like_dom_sf"/>
</dbReference>
<dbReference type="PROSITE" id="PS50294">
    <property type="entry name" value="WD_REPEATS_REGION"/>
    <property type="match status" value="3"/>
</dbReference>
<dbReference type="AlphaFoldDB" id="A0A2K3N3A8"/>
<evidence type="ECO:0000256" key="1">
    <source>
        <dbReference type="ARBA" id="ARBA00022574"/>
    </source>
</evidence>
<dbReference type="PANTHER" id="PTHR22844:SF387">
    <property type="entry name" value="F3I6.5 PROTEIN"/>
    <property type="match status" value="1"/>
</dbReference>
<comment type="caution">
    <text evidence="5">The sequence shown here is derived from an EMBL/GenBank/DDBJ whole genome shotgun (WGS) entry which is preliminary data.</text>
</comment>
<feature type="non-terminal residue" evidence="5">
    <location>
        <position position="384"/>
    </location>
</feature>
<evidence type="ECO:0000256" key="2">
    <source>
        <dbReference type="ARBA" id="ARBA00022737"/>
    </source>
</evidence>
<dbReference type="Proteomes" id="UP000236291">
    <property type="component" value="Unassembled WGS sequence"/>
</dbReference>